<keyword evidence="6" id="KW-0698">rRNA processing</keyword>
<feature type="region of interest" description="Disordered" evidence="15">
    <location>
        <begin position="641"/>
        <end position="705"/>
    </location>
</feature>
<feature type="compositionally biased region" description="Polar residues" evidence="15">
    <location>
        <begin position="645"/>
        <end position="659"/>
    </location>
</feature>
<evidence type="ECO:0000256" key="15">
    <source>
        <dbReference type="SAM" id="MobiDB-lite"/>
    </source>
</evidence>
<evidence type="ECO:0000256" key="12">
    <source>
        <dbReference type="ARBA" id="ARBA00023242"/>
    </source>
</evidence>
<evidence type="ECO:0000256" key="9">
    <source>
        <dbReference type="ARBA" id="ARBA00022806"/>
    </source>
</evidence>
<dbReference type="PROSITE" id="PS51192">
    <property type="entry name" value="HELICASE_ATP_BIND_1"/>
    <property type="match status" value="1"/>
</dbReference>
<comment type="catalytic activity">
    <reaction evidence="13">
        <text>ATP + H2O = ADP + phosphate + H(+)</text>
        <dbReference type="Rhea" id="RHEA:13065"/>
        <dbReference type="ChEBI" id="CHEBI:15377"/>
        <dbReference type="ChEBI" id="CHEBI:15378"/>
        <dbReference type="ChEBI" id="CHEBI:30616"/>
        <dbReference type="ChEBI" id="CHEBI:43474"/>
        <dbReference type="ChEBI" id="CHEBI:456216"/>
        <dbReference type="EC" id="3.6.4.13"/>
    </reaction>
</comment>
<feature type="domain" description="Helicase C-terminal" evidence="17">
    <location>
        <begin position="372"/>
        <end position="517"/>
    </location>
</feature>
<dbReference type="Proteomes" id="UP000663193">
    <property type="component" value="Chromosome 10"/>
</dbReference>
<dbReference type="GO" id="GO:0003724">
    <property type="term" value="F:RNA helicase activity"/>
    <property type="evidence" value="ECO:0007669"/>
    <property type="project" value="UniProtKB-EC"/>
</dbReference>
<evidence type="ECO:0000256" key="6">
    <source>
        <dbReference type="ARBA" id="ARBA00022552"/>
    </source>
</evidence>
<evidence type="ECO:0000259" key="16">
    <source>
        <dbReference type="PROSITE" id="PS51192"/>
    </source>
</evidence>
<accession>A0A7U2F7K3</accession>
<keyword evidence="5" id="KW-0690">Ribosome biogenesis</keyword>
<evidence type="ECO:0000256" key="8">
    <source>
        <dbReference type="ARBA" id="ARBA00022801"/>
    </source>
</evidence>
<dbReference type="Pfam" id="PF00271">
    <property type="entry name" value="Helicase_C"/>
    <property type="match status" value="1"/>
</dbReference>
<dbReference type="Gene3D" id="3.40.50.300">
    <property type="entry name" value="P-loop containing nucleotide triphosphate hydrolases"/>
    <property type="match status" value="2"/>
</dbReference>
<keyword evidence="10" id="KW-0067">ATP-binding</keyword>
<dbReference type="InterPro" id="IPR027417">
    <property type="entry name" value="P-loop_NTPase"/>
</dbReference>
<dbReference type="GO" id="GO:0005730">
    <property type="term" value="C:nucleolus"/>
    <property type="evidence" value="ECO:0007669"/>
    <property type="project" value="UniProtKB-SubCell"/>
</dbReference>
<gene>
    <name evidence="19" type="ORF">JI435_070980</name>
</gene>
<feature type="domain" description="DEAD-box RNA helicase Q" evidence="18">
    <location>
        <begin position="101"/>
        <end position="129"/>
    </location>
</feature>
<name>A0A7U2F7K3_PHANO</name>
<dbReference type="SUPFAM" id="SSF52540">
    <property type="entry name" value="P-loop containing nucleoside triphosphate hydrolases"/>
    <property type="match status" value="1"/>
</dbReference>
<keyword evidence="9 19" id="KW-0347">Helicase</keyword>
<dbReference type="PANTHER" id="PTHR47959">
    <property type="entry name" value="ATP-DEPENDENT RNA HELICASE RHLE-RELATED"/>
    <property type="match status" value="1"/>
</dbReference>
<reference evidence="20" key="1">
    <citation type="journal article" date="2021" name="BMC Genomics">
        <title>Chromosome-level genome assembly and manually-curated proteome of model necrotroph Parastagonospora nodorum Sn15 reveals a genome-wide trove of candidate effector homologs, and redundancy of virulence-related functions within an accessory chromosome.</title>
        <authorList>
            <person name="Bertazzoni S."/>
            <person name="Jones D.A.B."/>
            <person name="Phan H.T."/>
            <person name="Tan K.-C."/>
            <person name="Hane J.K."/>
        </authorList>
    </citation>
    <scope>NUCLEOTIDE SEQUENCE [LARGE SCALE GENOMIC DNA]</scope>
    <source>
        <strain evidence="20">SN15 / ATCC MYA-4574 / FGSC 10173)</strain>
    </source>
</reference>
<sequence>MLADVTPGQDTHAASESSHPPTDMAPRASSPALSENEFDIFDALAGGDEAAQPMRVTADLGIDLEFGSDDGSDDEAFIAAKQAAANRKNANAPGKSGKKGGGFQAMGLNVALLKAIAQKGFKIPTPIQRKAVPLILQGDDVVGMARTGSGKTAAFVIPMIERLKTHSAKVGARGVIMSPSRELALQTLKVVKEFGRGTDLRTILLVGGDSLEEQFNSMTTNPDIIIATPGRFLHLKVEMGLDLSSVQYIVFDEADRLFEMGFAAQLAEILYALPTSRQTLLFSATLPKSLVEFARAGLQEPKLIRLDAESKISPDLKSAYFTIKSGDRDGALIHLLENVIKMPVGQTEVWKQAKEEADNLSKGKKRKRGSGNPKDAPVEESTIIFAATKHRVEYLSTLLKAAGYPVSYVYGNLDQTARQEQVKDFRAGLTRILVVTDVAARGIDMPHINHVINYDFPSQPKIFVHRVGRTARAGRKGWAYSLCRHVDLPYLIDLQMFLGKPLVVGRSSTEPNYAEDFVVGSLAPYQLEPSVELVNKQLTDDEDLVNLLNVAEKGERQYQRTRNQASNQSVHRAKDLASDSKFAETHMLFNDEMHDALRAKEDMLERIQGFRPAETVFEIGKRGTNSEAAEIMRKRRVAVERQKTKQAFNKANDESSGLTRPTADALPDDELDSEDDQQAAVGDYESESDELEVTVSQPESKKSGKDVWRSDEFFMSYLPKENFAEEKAYGVQGGDAGNSNFVSAARSAEMSLVNDEIQGFADASKPRMRWDKKSKKYVSRANDEDGSKGAKMIRGESGQKIAASFRSGRFDDWRKANKVKMQRVGEMEAPNRSTQFNSGGPRYKHKAEKAPKQADRYRDDYHVQKQRVQEAKEKRIGHFKDGGAKNELKDVDTVRKERRVQEKRKEKNARPSKKRKF</sequence>
<evidence type="ECO:0000256" key="13">
    <source>
        <dbReference type="ARBA" id="ARBA00047984"/>
    </source>
</evidence>
<dbReference type="InterPro" id="IPR012541">
    <property type="entry name" value="DBP10_C"/>
</dbReference>
<evidence type="ECO:0000259" key="18">
    <source>
        <dbReference type="PROSITE" id="PS51195"/>
    </source>
</evidence>
<dbReference type="AlphaFoldDB" id="A0A7U2F7K3"/>
<comment type="function">
    <text evidence="1">ATP-binding RNA helicase involved in the biogenesis of 60S ribosomal subunits and is required for the normal formation of 25S and 5.8S rRNAs.</text>
</comment>
<dbReference type="SMART" id="SM01123">
    <property type="entry name" value="DBP10CT"/>
    <property type="match status" value="1"/>
</dbReference>
<dbReference type="PANTHER" id="PTHR47959:SF8">
    <property type="entry name" value="RNA HELICASE"/>
    <property type="match status" value="1"/>
</dbReference>
<dbReference type="InterPro" id="IPR014014">
    <property type="entry name" value="RNA_helicase_DEAD_Q_motif"/>
</dbReference>
<dbReference type="PROSITE" id="PS00039">
    <property type="entry name" value="DEAD_ATP_HELICASE"/>
    <property type="match status" value="1"/>
</dbReference>
<feature type="region of interest" description="Disordered" evidence="15">
    <location>
        <begin position="1"/>
        <end position="32"/>
    </location>
</feature>
<evidence type="ECO:0000256" key="11">
    <source>
        <dbReference type="ARBA" id="ARBA00022884"/>
    </source>
</evidence>
<evidence type="ECO:0000256" key="4">
    <source>
        <dbReference type="ARBA" id="ARBA00012552"/>
    </source>
</evidence>
<keyword evidence="7" id="KW-0547">Nucleotide-binding</keyword>
<dbReference type="EMBL" id="CP069032">
    <property type="protein sequence ID" value="QRD00209.1"/>
    <property type="molecule type" value="Genomic_DNA"/>
</dbReference>
<dbReference type="Pfam" id="PF00270">
    <property type="entry name" value="DEAD"/>
    <property type="match status" value="1"/>
</dbReference>
<comment type="subcellular location">
    <subcellularLocation>
        <location evidence="2">Nucleus</location>
        <location evidence="2">Nucleolus</location>
    </subcellularLocation>
</comment>
<dbReference type="InterPro" id="IPR001650">
    <property type="entry name" value="Helicase_C-like"/>
</dbReference>
<evidence type="ECO:0000256" key="14">
    <source>
        <dbReference type="PROSITE-ProRule" id="PRU00552"/>
    </source>
</evidence>
<keyword evidence="20" id="KW-1185">Reference proteome</keyword>
<dbReference type="GO" id="GO:0016787">
    <property type="term" value="F:hydrolase activity"/>
    <property type="evidence" value="ECO:0007669"/>
    <property type="project" value="UniProtKB-KW"/>
</dbReference>
<keyword evidence="12" id="KW-0539">Nucleus</keyword>
<feature type="compositionally biased region" description="Basic and acidic residues" evidence="15">
    <location>
        <begin position="848"/>
        <end position="909"/>
    </location>
</feature>
<dbReference type="InterPro" id="IPR014001">
    <property type="entry name" value="Helicase_ATP-bd"/>
</dbReference>
<dbReference type="PROSITE" id="PS51195">
    <property type="entry name" value="Q_MOTIF"/>
    <property type="match status" value="1"/>
</dbReference>
<keyword evidence="8" id="KW-0378">Hydrolase</keyword>
<dbReference type="CDD" id="cd17959">
    <property type="entry name" value="DEADc_DDX54"/>
    <property type="match status" value="1"/>
</dbReference>
<dbReference type="GO" id="GO:0005524">
    <property type="term" value="F:ATP binding"/>
    <property type="evidence" value="ECO:0007669"/>
    <property type="project" value="UniProtKB-KW"/>
</dbReference>
<evidence type="ECO:0000256" key="1">
    <source>
        <dbReference type="ARBA" id="ARBA00003706"/>
    </source>
</evidence>
<evidence type="ECO:0000313" key="20">
    <source>
        <dbReference type="Proteomes" id="UP000663193"/>
    </source>
</evidence>
<feature type="region of interest" description="Disordered" evidence="15">
    <location>
        <begin position="826"/>
        <end position="917"/>
    </location>
</feature>
<evidence type="ECO:0000256" key="10">
    <source>
        <dbReference type="ARBA" id="ARBA00022840"/>
    </source>
</evidence>
<evidence type="ECO:0000256" key="5">
    <source>
        <dbReference type="ARBA" id="ARBA00022517"/>
    </source>
</evidence>
<dbReference type="CDD" id="cd18787">
    <property type="entry name" value="SF2_C_DEAD"/>
    <property type="match status" value="1"/>
</dbReference>
<dbReference type="FunFam" id="3.40.50.300:FF:000865">
    <property type="entry name" value="ATP-dependent RNA helicase DDX54"/>
    <property type="match status" value="1"/>
</dbReference>
<dbReference type="GO" id="GO:0006364">
    <property type="term" value="P:rRNA processing"/>
    <property type="evidence" value="ECO:0007669"/>
    <property type="project" value="UniProtKB-KW"/>
</dbReference>
<organism evidence="19 20">
    <name type="scientific">Phaeosphaeria nodorum (strain SN15 / ATCC MYA-4574 / FGSC 10173)</name>
    <name type="common">Glume blotch fungus</name>
    <name type="synonym">Parastagonospora nodorum</name>
    <dbReference type="NCBI Taxonomy" id="321614"/>
    <lineage>
        <taxon>Eukaryota</taxon>
        <taxon>Fungi</taxon>
        <taxon>Dikarya</taxon>
        <taxon>Ascomycota</taxon>
        <taxon>Pezizomycotina</taxon>
        <taxon>Dothideomycetes</taxon>
        <taxon>Pleosporomycetidae</taxon>
        <taxon>Pleosporales</taxon>
        <taxon>Pleosporineae</taxon>
        <taxon>Phaeosphaeriaceae</taxon>
        <taxon>Parastagonospora</taxon>
    </lineage>
</organism>
<feature type="domain" description="Helicase ATP-binding" evidence="16">
    <location>
        <begin position="132"/>
        <end position="304"/>
    </location>
</feature>
<proteinExistence type="inferred from homology"/>
<feature type="compositionally biased region" description="Polar residues" evidence="15">
    <location>
        <begin position="8"/>
        <end position="20"/>
    </location>
</feature>
<dbReference type="InterPro" id="IPR000629">
    <property type="entry name" value="RNA-helicase_DEAD-box_CS"/>
</dbReference>
<dbReference type="Pfam" id="PF08147">
    <property type="entry name" value="DBP10CT"/>
    <property type="match status" value="1"/>
</dbReference>
<evidence type="ECO:0000256" key="3">
    <source>
        <dbReference type="ARBA" id="ARBA00010379"/>
    </source>
</evidence>
<feature type="region of interest" description="Disordered" evidence="15">
    <location>
        <begin position="355"/>
        <end position="376"/>
    </location>
</feature>
<dbReference type="SMART" id="SM00490">
    <property type="entry name" value="HELICc"/>
    <property type="match status" value="1"/>
</dbReference>
<evidence type="ECO:0000313" key="19">
    <source>
        <dbReference type="EMBL" id="QRD00209.1"/>
    </source>
</evidence>
<dbReference type="InterPro" id="IPR011545">
    <property type="entry name" value="DEAD/DEAH_box_helicase_dom"/>
</dbReference>
<dbReference type="InterPro" id="IPR033517">
    <property type="entry name" value="DDX54/DBP10_DEAD-box_helicase"/>
</dbReference>
<evidence type="ECO:0000256" key="7">
    <source>
        <dbReference type="ARBA" id="ARBA00022741"/>
    </source>
</evidence>
<feature type="region of interest" description="Disordered" evidence="15">
    <location>
        <begin position="765"/>
        <end position="797"/>
    </location>
</feature>
<feature type="compositionally biased region" description="Acidic residues" evidence="15">
    <location>
        <begin position="666"/>
        <end position="677"/>
    </location>
</feature>
<dbReference type="OrthoDB" id="10261375at2759"/>
<dbReference type="VEuPathDB" id="FungiDB:JI435_070980"/>
<feature type="short sequence motif" description="Q motif" evidence="14">
    <location>
        <begin position="101"/>
        <end position="129"/>
    </location>
</feature>
<dbReference type="InterPro" id="IPR050079">
    <property type="entry name" value="DEAD_box_RNA_helicase"/>
</dbReference>
<evidence type="ECO:0000259" key="17">
    <source>
        <dbReference type="PROSITE" id="PS51194"/>
    </source>
</evidence>
<evidence type="ECO:0000256" key="2">
    <source>
        <dbReference type="ARBA" id="ARBA00004604"/>
    </source>
</evidence>
<dbReference type="EC" id="3.6.4.13" evidence="4"/>
<dbReference type="PROSITE" id="PS51194">
    <property type="entry name" value="HELICASE_CTER"/>
    <property type="match status" value="1"/>
</dbReference>
<protein>
    <recommendedName>
        <fullName evidence="4">RNA helicase</fullName>
        <ecNumber evidence="4">3.6.4.13</ecNumber>
    </recommendedName>
</protein>
<feature type="compositionally biased region" description="Polar residues" evidence="15">
    <location>
        <begin position="560"/>
        <end position="570"/>
    </location>
</feature>
<dbReference type="SMART" id="SM00487">
    <property type="entry name" value="DEXDc"/>
    <property type="match status" value="1"/>
</dbReference>
<comment type="similarity">
    <text evidence="3">Belongs to the DEAD box helicase family. DDX54/DBP10 subfamily.</text>
</comment>
<dbReference type="GO" id="GO:0003723">
    <property type="term" value="F:RNA binding"/>
    <property type="evidence" value="ECO:0007669"/>
    <property type="project" value="UniProtKB-KW"/>
</dbReference>
<feature type="region of interest" description="Disordered" evidence="15">
    <location>
        <begin position="556"/>
        <end position="575"/>
    </location>
</feature>
<keyword evidence="11" id="KW-0694">RNA-binding</keyword>